<evidence type="ECO:0000256" key="3">
    <source>
        <dbReference type="ARBA" id="ARBA00022448"/>
    </source>
</evidence>
<evidence type="ECO:0000256" key="5">
    <source>
        <dbReference type="ARBA" id="ARBA00022856"/>
    </source>
</evidence>
<comment type="subcellular location">
    <subcellularLocation>
        <location evidence="1">Membrane</location>
        <topology evidence="1">Multi-pass membrane protein</topology>
    </subcellularLocation>
</comment>
<evidence type="ECO:0000313" key="11">
    <source>
        <dbReference type="Proteomes" id="UP000053647"/>
    </source>
</evidence>
<name>A0A0C9SPF2_PAXIN</name>
<gene>
    <name evidence="10" type="ORF">PAXINDRAFT_88172</name>
</gene>
<dbReference type="InterPro" id="IPR004648">
    <property type="entry name" value="Oligpept_transpt"/>
</dbReference>
<dbReference type="OrthoDB" id="2672441at2759"/>
<accession>A0A0C9SPF2</accession>
<dbReference type="GO" id="GO:0016020">
    <property type="term" value="C:membrane"/>
    <property type="evidence" value="ECO:0007669"/>
    <property type="project" value="UniProtKB-SubCell"/>
</dbReference>
<dbReference type="Pfam" id="PF03169">
    <property type="entry name" value="OPT"/>
    <property type="match status" value="1"/>
</dbReference>
<dbReference type="PANTHER" id="PTHR22601">
    <property type="entry name" value="ISP4 LIKE PROTEIN"/>
    <property type="match status" value="1"/>
</dbReference>
<evidence type="ECO:0000256" key="6">
    <source>
        <dbReference type="ARBA" id="ARBA00022927"/>
    </source>
</evidence>
<dbReference type="Proteomes" id="UP000053647">
    <property type="component" value="Unassembled WGS sequence"/>
</dbReference>
<dbReference type="GO" id="GO:0015031">
    <property type="term" value="P:protein transport"/>
    <property type="evidence" value="ECO:0007669"/>
    <property type="project" value="UniProtKB-KW"/>
</dbReference>
<keyword evidence="4 9" id="KW-0812">Transmembrane</keyword>
<comment type="similarity">
    <text evidence="2">Belongs to the oligopeptide OPT transporter family.</text>
</comment>
<dbReference type="AlphaFoldDB" id="A0A0C9SPF2"/>
<organism evidence="10 11">
    <name type="scientific">Paxillus involutus ATCC 200175</name>
    <dbReference type="NCBI Taxonomy" id="664439"/>
    <lineage>
        <taxon>Eukaryota</taxon>
        <taxon>Fungi</taxon>
        <taxon>Dikarya</taxon>
        <taxon>Basidiomycota</taxon>
        <taxon>Agaricomycotina</taxon>
        <taxon>Agaricomycetes</taxon>
        <taxon>Agaricomycetidae</taxon>
        <taxon>Boletales</taxon>
        <taxon>Paxilineae</taxon>
        <taxon>Paxillaceae</taxon>
        <taxon>Paxillus</taxon>
    </lineage>
</organism>
<evidence type="ECO:0000256" key="4">
    <source>
        <dbReference type="ARBA" id="ARBA00022692"/>
    </source>
</evidence>
<evidence type="ECO:0000256" key="7">
    <source>
        <dbReference type="ARBA" id="ARBA00022989"/>
    </source>
</evidence>
<keyword evidence="7 9" id="KW-1133">Transmembrane helix</keyword>
<keyword evidence="8 9" id="KW-0472">Membrane</keyword>
<feature type="non-terminal residue" evidence="10">
    <location>
        <position position="1"/>
    </location>
</feature>
<dbReference type="HOGENOM" id="CLU_154291_0_0_1"/>
<reference evidence="10 11" key="1">
    <citation type="submission" date="2014-06" db="EMBL/GenBank/DDBJ databases">
        <authorList>
            <consortium name="DOE Joint Genome Institute"/>
            <person name="Kuo A."/>
            <person name="Kohler A."/>
            <person name="Nagy L.G."/>
            <person name="Floudas D."/>
            <person name="Copeland A."/>
            <person name="Barry K.W."/>
            <person name="Cichocki N."/>
            <person name="Veneault-Fourrey C."/>
            <person name="LaButti K."/>
            <person name="Lindquist E.A."/>
            <person name="Lipzen A."/>
            <person name="Lundell T."/>
            <person name="Morin E."/>
            <person name="Murat C."/>
            <person name="Sun H."/>
            <person name="Tunlid A."/>
            <person name="Henrissat B."/>
            <person name="Grigoriev I.V."/>
            <person name="Hibbett D.S."/>
            <person name="Martin F."/>
            <person name="Nordberg H.P."/>
            <person name="Cantor M.N."/>
            <person name="Hua S.X."/>
        </authorList>
    </citation>
    <scope>NUCLEOTIDE SEQUENCE [LARGE SCALE GENOMIC DNA]</scope>
    <source>
        <strain evidence="10 11">ATCC 200175</strain>
    </source>
</reference>
<dbReference type="GO" id="GO:0035673">
    <property type="term" value="F:oligopeptide transmembrane transporter activity"/>
    <property type="evidence" value="ECO:0007669"/>
    <property type="project" value="InterPro"/>
</dbReference>
<proteinExistence type="inferred from homology"/>
<feature type="transmembrane region" description="Helical" evidence="9">
    <location>
        <begin position="12"/>
        <end position="43"/>
    </location>
</feature>
<dbReference type="InterPro" id="IPR004813">
    <property type="entry name" value="OPT"/>
</dbReference>
<dbReference type="EMBL" id="KN819533">
    <property type="protein sequence ID" value="KIJ08934.1"/>
    <property type="molecule type" value="Genomic_DNA"/>
</dbReference>
<reference evidence="11" key="2">
    <citation type="submission" date="2015-01" db="EMBL/GenBank/DDBJ databases">
        <title>Evolutionary Origins and Diversification of the Mycorrhizal Mutualists.</title>
        <authorList>
            <consortium name="DOE Joint Genome Institute"/>
            <consortium name="Mycorrhizal Genomics Consortium"/>
            <person name="Kohler A."/>
            <person name="Kuo A."/>
            <person name="Nagy L.G."/>
            <person name="Floudas D."/>
            <person name="Copeland A."/>
            <person name="Barry K.W."/>
            <person name="Cichocki N."/>
            <person name="Veneault-Fourrey C."/>
            <person name="LaButti K."/>
            <person name="Lindquist E.A."/>
            <person name="Lipzen A."/>
            <person name="Lundell T."/>
            <person name="Morin E."/>
            <person name="Murat C."/>
            <person name="Riley R."/>
            <person name="Ohm R."/>
            <person name="Sun H."/>
            <person name="Tunlid A."/>
            <person name="Henrissat B."/>
            <person name="Grigoriev I.V."/>
            <person name="Hibbett D.S."/>
            <person name="Martin F."/>
        </authorList>
    </citation>
    <scope>NUCLEOTIDE SEQUENCE [LARGE SCALE GENOMIC DNA]</scope>
    <source>
        <strain evidence="11">ATCC 200175</strain>
    </source>
</reference>
<evidence type="ECO:0000256" key="9">
    <source>
        <dbReference type="SAM" id="Phobius"/>
    </source>
</evidence>
<evidence type="ECO:0000256" key="2">
    <source>
        <dbReference type="ARBA" id="ARBA00008807"/>
    </source>
</evidence>
<keyword evidence="6" id="KW-0653">Protein transport</keyword>
<evidence type="ECO:0000256" key="8">
    <source>
        <dbReference type="ARBA" id="ARBA00023136"/>
    </source>
</evidence>
<keyword evidence="11" id="KW-1185">Reference proteome</keyword>
<evidence type="ECO:0000313" key="10">
    <source>
        <dbReference type="EMBL" id="KIJ08934.1"/>
    </source>
</evidence>
<keyword evidence="3" id="KW-0813">Transport</keyword>
<keyword evidence="5" id="KW-0571">Peptide transport</keyword>
<sequence length="112" mass="13281">EPGGITRYKYFLLVMTGAFFFFFIPGYLFQALSMFSWICWIFPNNVPVNQLFGVSSGPGMSLLTFDWSQIAWIGSPLMYPWWAEAHIFFDFVLFFWIITPAMYYTNVWDFFI</sequence>
<feature type="transmembrane region" description="Helical" evidence="9">
    <location>
        <begin position="85"/>
        <end position="104"/>
    </location>
</feature>
<evidence type="ECO:0000256" key="1">
    <source>
        <dbReference type="ARBA" id="ARBA00004141"/>
    </source>
</evidence>
<protein>
    <submittedName>
        <fullName evidence="10">Uncharacterized protein</fullName>
    </submittedName>
</protein>